<dbReference type="Gene3D" id="2.40.170.20">
    <property type="entry name" value="TonB-dependent receptor, beta-barrel domain"/>
    <property type="match status" value="1"/>
</dbReference>
<keyword evidence="13" id="KW-0675">Receptor</keyword>
<dbReference type="InterPro" id="IPR037066">
    <property type="entry name" value="Plug_dom_sf"/>
</dbReference>
<dbReference type="EMBL" id="JACLAW010000005">
    <property type="protein sequence ID" value="MBC2665536.1"/>
    <property type="molecule type" value="Genomic_DNA"/>
</dbReference>
<evidence type="ECO:0000256" key="2">
    <source>
        <dbReference type="ARBA" id="ARBA00022448"/>
    </source>
</evidence>
<comment type="similarity">
    <text evidence="8 9">Belongs to the TonB-dependent receptor family.</text>
</comment>
<organism evidence="13 14">
    <name type="scientific">Novosphingobium flavum</name>
    <dbReference type="NCBI Taxonomy" id="1778672"/>
    <lineage>
        <taxon>Bacteria</taxon>
        <taxon>Pseudomonadati</taxon>
        <taxon>Pseudomonadota</taxon>
        <taxon>Alphaproteobacteria</taxon>
        <taxon>Sphingomonadales</taxon>
        <taxon>Sphingomonadaceae</taxon>
        <taxon>Novosphingobium</taxon>
    </lineage>
</organism>
<evidence type="ECO:0000256" key="10">
    <source>
        <dbReference type="SAM" id="SignalP"/>
    </source>
</evidence>
<dbReference type="Gene3D" id="2.170.130.10">
    <property type="entry name" value="TonB-dependent receptor, plug domain"/>
    <property type="match status" value="1"/>
</dbReference>
<keyword evidence="4 8" id="KW-0812">Transmembrane</keyword>
<evidence type="ECO:0000256" key="3">
    <source>
        <dbReference type="ARBA" id="ARBA00022452"/>
    </source>
</evidence>
<name>A0A7X1FRB5_9SPHN</name>
<evidence type="ECO:0000313" key="14">
    <source>
        <dbReference type="Proteomes" id="UP000566813"/>
    </source>
</evidence>
<keyword evidence="10" id="KW-0732">Signal</keyword>
<dbReference type="PANTHER" id="PTHR47234">
    <property type="match status" value="1"/>
</dbReference>
<evidence type="ECO:0000256" key="9">
    <source>
        <dbReference type="RuleBase" id="RU003357"/>
    </source>
</evidence>
<dbReference type="RefSeq" id="WP_185663787.1">
    <property type="nucleotide sequence ID" value="NZ_JACLAW010000005.1"/>
</dbReference>
<dbReference type="GO" id="GO:0009279">
    <property type="term" value="C:cell outer membrane"/>
    <property type="evidence" value="ECO:0007669"/>
    <property type="project" value="UniProtKB-SubCell"/>
</dbReference>
<evidence type="ECO:0000256" key="1">
    <source>
        <dbReference type="ARBA" id="ARBA00004571"/>
    </source>
</evidence>
<dbReference type="PROSITE" id="PS52016">
    <property type="entry name" value="TONB_DEPENDENT_REC_3"/>
    <property type="match status" value="1"/>
</dbReference>
<evidence type="ECO:0000259" key="12">
    <source>
        <dbReference type="Pfam" id="PF07715"/>
    </source>
</evidence>
<feature type="chain" id="PRO_5031262160" evidence="10">
    <location>
        <begin position="24"/>
        <end position="1002"/>
    </location>
</feature>
<reference evidence="13 14" key="1">
    <citation type="submission" date="2020-08" db="EMBL/GenBank/DDBJ databases">
        <title>The genome sequence of type strain Novosphingobium flavum NBRC 111647.</title>
        <authorList>
            <person name="Liu Y."/>
        </authorList>
    </citation>
    <scope>NUCLEOTIDE SEQUENCE [LARGE SCALE GENOMIC DNA]</scope>
    <source>
        <strain evidence="13 14">NBRC 111647</strain>
    </source>
</reference>
<evidence type="ECO:0000256" key="6">
    <source>
        <dbReference type="ARBA" id="ARBA00023136"/>
    </source>
</evidence>
<protein>
    <submittedName>
        <fullName evidence="13">TonB-dependent receptor</fullName>
    </submittedName>
</protein>
<evidence type="ECO:0000313" key="13">
    <source>
        <dbReference type="EMBL" id="MBC2665536.1"/>
    </source>
</evidence>
<evidence type="ECO:0000256" key="8">
    <source>
        <dbReference type="PROSITE-ProRule" id="PRU01360"/>
    </source>
</evidence>
<dbReference type="Pfam" id="PF07715">
    <property type="entry name" value="Plug"/>
    <property type="match status" value="1"/>
</dbReference>
<comment type="caution">
    <text evidence="13">The sequence shown here is derived from an EMBL/GenBank/DDBJ whole genome shotgun (WGS) entry which is preliminary data.</text>
</comment>
<keyword evidence="14" id="KW-1185">Reference proteome</keyword>
<feature type="signal peptide" evidence="10">
    <location>
        <begin position="1"/>
        <end position="23"/>
    </location>
</feature>
<evidence type="ECO:0000256" key="7">
    <source>
        <dbReference type="ARBA" id="ARBA00023237"/>
    </source>
</evidence>
<evidence type="ECO:0000256" key="4">
    <source>
        <dbReference type="ARBA" id="ARBA00022692"/>
    </source>
</evidence>
<keyword evidence="5 9" id="KW-0798">TonB box</keyword>
<keyword evidence="6 8" id="KW-0472">Membrane</keyword>
<keyword evidence="3 8" id="KW-1134">Transmembrane beta strand</keyword>
<dbReference type="InterPro" id="IPR036942">
    <property type="entry name" value="Beta-barrel_TonB_sf"/>
</dbReference>
<feature type="domain" description="TonB-dependent receptor plug" evidence="12">
    <location>
        <begin position="56"/>
        <end position="172"/>
    </location>
</feature>
<dbReference type="InterPro" id="IPR039426">
    <property type="entry name" value="TonB-dep_rcpt-like"/>
</dbReference>
<dbReference type="Pfam" id="PF00593">
    <property type="entry name" value="TonB_dep_Rec_b-barrel"/>
    <property type="match status" value="1"/>
</dbReference>
<keyword evidence="2 8" id="KW-0813">Transport</keyword>
<feature type="domain" description="TonB-dependent receptor-like beta-barrel" evidence="11">
    <location>
        <begin position="407"/>
        <end position="955"/>
    </location>
</feature>
<comment type="subcellular location">
    <subcellularLocation>
        <location evidence="1 8">Cell outer membrane</location>
        <topology evidence="1 8">Multi-pass membrane protein</topology>
    </subcellularLocation>
</comment>
<dbReference type="PANTHER" id="PTHR47234:SF3">
    <property type="entry name" value="SECRETIN_TONB SHORT N-TERMINAL DOMAIN-CONTAINING PROTEIN"/>
    <property type="match status" value="1"/>
</dbReference>
<gene>
    <name evidence="13" type="ORF">H7F51_08375</name>
</gene>
<proteinExistence type="inferred from homology"/>
<accession>A0A7X1FRB5</accession>
<dbReference type="SUPFAM" id="SSF56935">
    <property type="entry name" value="Porins"/>
    <property type="match status" value="1"/>
</dbReference>
<keyword evidence="7 8" id="KW-0998">Cell outer membrane</keyword>
<dbReference type="InterPro" id="IPR012910">
    <property type="entry name" value="Plug_dom"/>
</dbReference>
<sequence length="1002" mass="107625">MLRKKVFALVAGCSSLAFGVAHAQGVNASANASEDAPKAAAEDIIVTGSRVITNGNDSPSPVTVVTLDDLLTSRPTTVFEALQDLPQFSAGRGGAVGGSTGQGGNNNSIASLNLRALGSLRGLVLFNGHRVAPQNLDGQVDLNQIPQLLLQRVDIQTGGSSAVYGSDAITGVVNFITDRKFNGVKANAQYGISSRGDAEGHQFGLAAGTGLFGGRGHIEGSVQYQKDTGLYRDERPNIQAPGMWWWSMQGNGTAAKPYFLTQNARDRTLTAGGVILTPTGASNPLLNMNFTTNGVLSQFVNGDTSGTIGNFQVGGQGQWAAQHTTLKTPLDMLQLFGRFDFDVTDNVRFYVDGYYNRSNQFSTLSNLRSQASATTALGNGFVMSADNAFLAKAYSDQLKGANISTFTLGKVWDSNFYPVQSYDFWTRNLSVTAGFEGSFGAGWQWDISFTRSRNKQDNRANESWSTGRFFAALDAVVDPATGKTVCQVSLTPNAGLYPGCVPMNIFGPTATTKEMWDYVRQVTYFYSTTNHKDLSGSLTGSPFETWAGPVNVAVSGEWRNLDYLFVSSAEPQNVDPLSCTGLRYNCITPTATNAGTSKIFTNGTAGTALGQPVWQEVKEAAIEAEVPLLKDSALGDDLSVNLAFRHADYKSRGTSVAAIAPKTTTFKADTWKVGLNWHVSDAVTFRATRSRDFRAPNLGDLYLPGRVQGLLLTEDRLTGAQNVLTQSYTGGNPDLKPEVGYTTTFGVVWKPSSRFSLAVDAFDININNAITNVSGTDVAYQDACKNSQGASIFCTLQVRPLGYTNTTTANNATLWYTSAPLNIATIKTRGVDVEANLQLEALGRPLQLRGLLSYQPYLKSIQPLSPTLDSAGVSSPKARVQLAVRYKPTDTFTIDWSTRWRSSLKNLDTASTTANIILADSQKVNSVSFSNLTLTYTVPSFFGGKLETYLNVLNVFDTKPPVYVPVGGGSLFGQAAGTNGVSFYPGDDAIGRYFNIGARVRF</sequence>
<dbReference type="Proteomes" id="UP000566813">
    <property type="component" value="Unassembled WGS sequence"/>
</dbReference>
<evidence type="ECO:0000256" key="5">
    <source>
        <dbReference type="ARBA" id="ARBA00023077"/>
    </source>
</evidence>
<dbReference type="InterPro" id="IPR000531">
    <property type="entry name" value="Beta-barrel_TonB"/>
</dbReference>
<evidence type="ECO:0000259" key="11">
    <source>
        <dbReference type="Pfam" id="PF00593"/>
    </source>
</evidence>
<dbReference type="AlphaFoldDB" id="A0A7X1FRB5"/>